<keyword evidence="1" id="KW-0812">Transmembrane</keyword>
<dbReference type="Proteomes" id="UP001055117">
    <property type="component" value="Unassembled WGS sequence"/>
</dbReference>
<evidence type="ECO:0000256" key="1">
    <source>
        <dbReference type="SAM" id="Phobius"/>
    </source>
</evidence>
<feature type="transmembrane region" description="Helical" evidence="1">
    <location>
        <begin position="94"/>
        <end position="113"/>
    </location>
</feature>
<evidence type="ECO:0000313" key="2">
    <source>
        <dbReference type="EMBL" id="GJD43306.1"/>
    </source>
</evidence>
<dbReference type="RefSeq" id="WP_306422415.1">
    <property type="nucleotide sequence ID" value="NZ_BPQG01000011.1"/>
</dbReference>
<comment type="caution">
    <text evidence="2">The sequence shown here is derived from an EMBL/GenBank/DDBJ whole genome shotgun (WGS) entry which is preliminary data.</text>
</comment>
<keyword evidence="3" id="KW-1185">Reference proteome</keyword>
<keyword evidence="1" id="KW-1133">Transmembrane helix</keyword>
<protein>
    <recommendedName>
        <fullName evidence="4">DUF1640 domain-containing protein</fullName>
    </recommendedName>
</protein>
<gene>
    <name evidence="2" type="ORF">AFCDBAGC_1158</name>
</gene>
<sequence length="117" mass="12600">MREAADPVNAVAFDTLKFARSLREKAHLTPEQAEGMPDAMPEVFASGIPTKGDIVDVRHDIEALRIVTKADIEALRLSARADIATAKSDIIESMFGMIGFQTVAILGAVVALVRSLH</sequence>
<name>A0ABQ4QDL6_9HYPH</name>
<evidence type="ECO:0008006" key="4">
    <source>
        <dbReference type="Google" id="ProtNLM"/>
    </source>
</evidence>
<proteinExistence type="predicted"/>
<keyword evidence="1" id="KW-0472">Membrane</keyword>
<accession>A0ABQ4QDL6</accession>
<organism evidence="2 3">
    <name type="scientific">Methylobacterium cerastii</name>
    <dbReference type="NCBI Taxonomy" id="932741"/>
    <lineage>
        <taxon>Bacteria</taxon>
        <taxon>Pseudomonadati</taxon>
        <taxon>Pseudomonadota</taxon>
        <taxon>Alphaproteobacteria</taxon>
        <taxon>Hyphomicrobiales</taxon>
        <taxon>Methylobacteriaceae</taxon>
        <taxon>Methylobacterium</taxon>
    </lineage>
</organism>
<evidence type="ECO:0000313" key="3">
    <source>
        <dbReference type="Proteomes" id="UP001055117"/>
    </source>
</evidence>
<dbReference type="EMBL" id="BPQG01000011">
    <property type="protein sequence ID" value="GJD43306.1"/>
    <property type="molecule type" value="Genomic_DNA"/>
</dbReference>
<reference evidence="2 3" key="1">
    <citation type="journal article" date="2021" name="Front. Microbiol.">
        <title>Comprehensive Comparative Genomics and Phenotyping of Methylobacterium Species.</title>
        <authorList>
            <person name="Alessa O."/>
            <person name="Ogura Y."/>
            <person name="Fujitani Y."/>
            <person name="Takami H."/>
            <person name="Hayashi T."/>
            <person name="Sahin N."/>
            <person name="Tani A."/>
        </authorList>
    </citation>
    <scope>NUCLEOTIDE SEQUENCE [LARGE SCALE GENOMIC DNA]</scope>
    <source>
        <strain evidence="2 3">DSM 23679</strain>
    </source>
</reference>